<dbReference type="RefSeq" id="WP_057827237.1">
    <property type="nucleotide sequence ID" value="NZ_AYYZ01000012.1"/>
</dbReference>
<dbReference type="InterPro" id="IPR005119">
    <property type="entry name" value="LysR_subst-bd"/>
</dbReference>
<dbReference type="FunFam" id="1.10.10.10:FF:000001">
    <property type="entry name" value="LysR family transcriptional regulator"/>
    <property type="match status" value="1"/>
</dbReference>
<protein>
    <submittedName>
        <fullName evidence="6">LysR family transcriptional regulator</fullName>
    </submittedName>
</protein>
<evidence type="ECO:0000259" key="5">
    <source>
        <dbReference type="PROSITE" id="PS50931"/>
    </source>
</evidence>
<dbReference type="GeneID" id="29934320"/>
<dbReference type="EMBL" id="AYYZ01000012">
    <property type="protein sequence ID" value="KRM52867.1"/>
    <property type="molecule type" value="Genomic_DNA"/>
</dbReference>
<feature type="domain" description="HTH lysR-type" evidence="5">
    <location>
        <begin position="1"/>
        <end position="58"/>
    </location>
</feature>
<organism evidence="6 7">
    <name type="scientific">Ligilactobacillus araffinosus DSM 20653</name>
    <dbReference type="NCBI Taxonomy" id="1423820"/>
    <lineage>
        <taxon>Bacteria</taxon>
        <taxon>Bacillati</taxon>
        <taxon>Bacillota</taxon>
        <taxon>Bacilli</taxon>
        <taxon>Lactobacillales</taxon>
        <taxon>Lactobacillaceae</taxon>
        <taxon>Ligilactobacillus</taxon>
    </lineage>
</organism>
<dbReference type="Pfam" id="PF03466">
    <property type="entry name" value="LysR_substrate"/>
    <property type="match status" value="1"/>
</dbReference>
<dbReference type="GO" id="GO:0003700">
    <property type="term" value="F:DNA-binding transcription factor activity"/>
    <property type="evidence" value="ECO:0007669"/>
    <property type="project" value="InterPro"/>
</dbReference>
<evidence type="ECO:0000313" key="6">
    <source>
        <dbReference type="EMBL" id="KRM52867.1"/>
    </source>
</evidence>
<evidence type="ECO:0000256" key="1">
    <source>
        <dbReference type="ARBA" id="ARBA00009437"/>
    </source>
</evidence>
<gene>
    <name evidence="6" type="ORF">FC64_GL000143</name>
</gene>
<evidence type="ECO:0000256" key="2">
    <source>
        <dbReference type="ARBA" id="ARBA00023015"/>
    </source>
</evidence>
<reference evidence="6 7" key="1">
    <citation type="journal article" date="2015" name="Genome Announc.">
        <title>Expanding the biotechnology potential of lactobacilli through comparative genomics of 213 strains and associated genera.</title>
        <authorList>
            <person name="Sun Z."/>
            <person name="Harris H.M."/>
            <person name="McCann A."/>
            <person name="Guo C."/>
            <person name="Argimon S."/>
            <person name="Zhang W."/>
            <person name="Yang X."/>
            <person name="Jeffery I.B."/>
            <person name="Cooney J.C."/>
            <person name="Kagawa T.F."/>
            <person name="Liu W."/>
            <person name="Song Y."/>
            <person name="Salvetti E."/>
            <person name="Wrobel A."/>
            <person name="Rasinkangas P."/>
            <person name="Parkhill J."/>
            <person name="Rea M.C."/>
            <person name="O'Sullivan O."/>
            <person name="Ritari J."/>
            <person name="Douillard F.P."/>
            <person name="Paul Ross R."/>
            <person name="Yang R."/>
            <person name="Briner A.E."/>
            <person name="Felis G.E."/>
            <person name="de Vos W.M."/>
            <person name="Barrangou R."/>
            <person name="Klaenhammer T.R."/>
            <person name="Caufield P.W."/>
            <person name="Cui Y."/>
            <person name="Zhang H."/>
            <person name="O'Toole P.W."/>
        </authorList>
    </citation>
    <scope>NUCLEOTIDE SEQUENCE [LARGE SCALE GENOMIC DNA]</scope>
    <source>
        <strain evidence="6 7">DSM 20653</strain>
    </source>
</reference>
<dbReference type="InterPro" id="IPR036390">
    <property type="entry name" value="WH_DNA-bd_sf"/>
</dbReference>
<dbReference type="InterPro" id="IPR000847">
    <property type="entry name" value="LysR_HTH_N"/>
</dbReference>
<dbReference type="STRING" id="1423820.FC64_GL000143"/>
<dbReference type="InterPro" id="IPR036388">
    <property type="entry name" value="WH-like_DNA-bd_sf"/>
</dbReference>
<proteinExistence type="inferred from homology"/>
<dbReference type="Gene3D" id="1.10.10.10">
    <property type="entry name" value="Winged helix-like DNA-binding domain superfamily/Winged helix DNA-binding domain"/>
    <property type="match status" value="1"/>
</dbReference>
<dbReference type="Gene3D" id="3.40.190.10">
    <property type="entry name" value="Periplasmic binding protein-like II"/>
    <property type="match status" value="2"/>
</dbReference>
<evidence type="ECO:0000256" key="3">
    <source>
        <dbReference type="ARBA" id="ARBA00023125"/>
    </source>
</evidence>
<dbReference type="AlphaFoldDB" id="A0A0R1ZQ42"/>
<dbReference type="PRINTS" id="PR00039">
    <property type="entry name" value="HTHLYSR"/>
</dbReference>
<name>A0A0R1ZQ42_9LACO</name>
<keyword evidence="2" id="KW-0805">Transcription regulation</keyword>
<dbReference type="PANTHER" id="PTHR30126">
    <property type="entry name" value="HTH-TYPE TRANSCRIPTIONAL REGULATOR"/>
    <property type="match status" value="1"/>
</dbReference>
<keyword evidence="4" id="KW-0804">Transcription</keyword>
<keyword evidence="7" id="KW-1185">Reference proteome</keyword>
<dbReference type="PANTHER" id="PTHR30126:SF40">
    <property type="entry name" value="HTH-TYPE TRANSCRIPTIONAL REGULATOR GLTR"/>
    <property type="match status" value="1"/>
</dbReference>
<comment type="similarity">
    <text evidence="1">Belongs to the LysR transcriptional regulatory family.</text>
</comment>
<evidence type="ECO:0000313" key="7">
    <source>
        <dbReference type="Proteomes" id="UP000051291"/>
    </source>
</evidence>
<accession>A0A0R1ZQ42</accession>
<comment type="caution">
    <text evidence="6">The sequence shown here is derived from an EMBL/GenBank/DDBJ whole genome shotgun (WGS) entry which is preliminary data.</text>
</comment>
<dbReference type="SUPFAM" id="SSF53850">
    <property type="entry name" value="Periplasmic binding protein-like II"/>
    <property type="match status" value="1"/>
</dbReference>
<dbReference type="PROSITE" id="PS50931">
    <property type="entry name" value="HTH_LYSR"/>
    <property type="match status" value="1"/>
</dbReference>
<dbReference type="PATRIC" id="fig|1423820.4.peg.146"/>
<dbReference type="GO" id="GO:0000976">
    <property type="term" value="F:transcription cis-regulatory region binding"/>
    <property type="evidence" value="ECO:0007669"/>
    <property type="project" value="TreeGrafter"/>
</dbReference>
<dbReference type="Proteomes" id="UP000051291">
    <property type="component" value="Unassembled WGS sequence"/>
</dbReference>
<sequence length="297" mass="34239">MFDHKLITFLTVAKVGSYTKAAEELYISQPAVSQQLKNLEEELNVKLFTYKKRKLHLTQSGKQLLLFVESLRSQSNKFKEHLHAIPKNKRPLHLAATQSLTNSMLPDLISFVNERHSEIILHCDVMNTKECLDQLHSGKLDFALVEGNFDTEQFTVRPLIDEPFIAVASPKLGLDPNREYKLTELLNFPLIYRESGSGSYAIMQQILGTQNLKVSDFDQRTQISNPETIKQVLEMGTGISFMYRGIVARQIHEGSLMEVKLHAINITHPIYLVYLNNNYFEKEYLQLLDEWLPTYHE</sequence>
<dbReference type="SUPFAM" id="SSF46785">
    <property type="entry name" value="Winged helix' DNA-binding domain"/>
    <property type="match status" value="1"/>
</dbReference>
<dbReference type="Pfam" id="PF00126">
    <property type="entry name" value="HTH_1"/>
    <property type="match status" value="1"/>
</dbReference>
<evidence type="ECO:0000256" key="4">
    <source>
        <dbReference type="ARBA" id="ARBA00023163"/>
    </source>
</evidence>
<keyword evidence="3" id="KW-0238">DNA-binding</keyword>